<feature type="domain" description="Glycosyltransferase 2-like" evidence="4">
    <location>
        <begin position="5"/>
        <end position="127"/>
    </location>
</feature>
<dbReference type="CDD" id="cd00761">
    <property type="entry name" value="Glyco_tranf_GTA_type"/>
    <property type="match status" value="1"/>
</dbReference>
<evidence type="ECO:0000256" key="3">
    <source>
        <dbReference type="SAM" id="Phobius"/>
    </source>
</evidence>
<dbReference type="Gene3D" id="3.90.550.10">
    <property type="entry name" value="Spore Coat Polysaccharide Biosynthesis Protein SpsA, Chain A"/>
    <property type="match status" value="1"/>
</dbReference>
<accession>A0A7C3MAF3</accession>
<keyword evidence="3" id="KW-0472">Membrane</keyword>
<comment type="caution">
    <text evidence="5">The sequence shown here is derived from an EMBL/GenBank/DDBJ whole genome shotgun (WGS) entry which is preliminary data.</text>
</comment>
<proteinExistence type="predicted"/>
<keyword evidence="3" id="KW-0812">Transmembrane</keyword>
<dbReference type="GO" id="GO:0016757">
    <property type="term" value="F:glycosyltransferase activity"/>
    <property type="evidence" value="ECO:0007669"/>
    <property type="project" value="UniProtKB-KW"/>
</dbReference>
<evidence type="ECO:0000313" key="5">
    <source>
        <dbReference type="EMBL" id="HFW31971.1"/>
    </source>
</evidence>
<gene>
    <name evidence="5" type="ORF">ENW66_03335</name>
</gene>
<feature type="transmembrane region" description="Helical" evidence="3">
    <location>
        <begin position="244"/>
        <end position="269"/>
    </location>
</feature>
<sequence>MKALVVILNKDNAEGLKICIESLLNQTAKLCEDFDILVLDGFSADNSEEVVKACSSPCIRFKIQDRLGGTGYARAEACEYALKQKYDVVIWGDSENVYFPDYVEKMLNCLKSADAAGGLPIVRGGFIAHAFAWYHAIHAIVPGLAEMHIPGNNKAERVEIFRKVKYPESKRAEDYGFSLILRKKGIKLRQKLTDAKVFVSLPETVGGLHRWQMARAKGAAEAAYMVEAFPVDFLIWLVPLMPVVMAFICPLISLYLFLLLFMLSTAIFVRSVRYIEKPKKIYFFAPFFGILIHSIYTLISLFYYLKLKIF</sequence>
<dbReference type="PANTHER" id="PTHR43630:SF1">
    <property type="entry name" value="POLY-BETA-1,6-N-ACETYL-D-GLUCOSAMINE SYNTHASE"/>
    <property type="match status" value="1"/>
</dbReference>
<organism evidence="5">
    <name type="scientific">Archaeoglobus fulgidus</name>
    <dbReference type="NCBI Taxonomy" id="2234"/>
    <lineage>
        <taxon>Archaea</taxon>
        <taxon>Methanobacteriati</taxon>
        <taxon>Methanobacteriota</taxon>
        <taxon>Archaeoglobi</taxon>
        <taxon>Archaeoglobales</taxon>
        <taxon>Archaeoglobaceae</taxon>
        <taxon>Archaeoglobus</taxon>
    </lineage>
</organism>
<name>A0A7C3MAF3_ARCFL</name>
<keyword evidence="2 5" id="KW-0808">Transferase</keyword>
<dbReference type="AlphaFoldDB" id="A0A7C3MAF3"/>
<dbReference type="InterPro" id="IPR029044">
    <property type="entry name" value="Nucleotide-diphossugar_trans"/>
</dbReference>
<dbReference type="SUPFAM" id="SSF53448">
    <property type="entry name" value="Nucleotide-diphospho-sugar transferases"/>
    <property type="match status" value="1"/>
</dbReference>
<reference evidence="5" key="1">
    <citation type="journal article" date="2020" name="mSystems">
        <title>Genome- and Community-Level Interaction Insights into Carbon Utilization and Element Cycling Functions of Hydrothermarchaeota in Hydrothermal Sediment.</title>
        <authorList>
            <person name="Zhou Z."/>
            <person name="Liu Y."/>
            <person name="Xu W."/>
            <person name="Pan J."/>
            <person name="Luo Z.H."/>
            <person name="Li M."/>
        </authorList>
    </citation>
    <scope>NUCLEOTIDE SEQUENCE [LARGE SCALE GENOMIC DNA]</scope>
    <source>
        <strain evidence="5">SpSt-87</strain>
    </source>
</reference>
<protein>
    <submittedName>
        <fullName evidence="5">Glycosyltransferase</fullName>
    </submittedName>
</protein>
<feature type="transmembrane region" description="Helical" evidence="3">
    <location>
        <begin position="281"/>
        <end position="305"/>
    </location>
</feature>
<evidence type="ECO:0000256" key="2">
    <source>
        <dbReference type="ARBA" id="ARBA00022679"/>
    </source>
</evidence>
<keyword evidence="1" id="KW-0328">Glycosyltransferase</keyword>
<keyword evidence="3" id="KW-1133">Transmembrane helix</keyword>
<dbReference type="InterPro" id="IPR001173">
    <property type="entry name" value="Glyco_trans_2-like"/>
</dbReference>
<evidence type="ECO:0000256" key="1">
    <source>
        <dbReference type="ARBA" id="ARBA00022676"/>
    </source>
</evidence>
<dbReference type="PANTHER" id="PTHR43630">
    <property type="entry name" value="POLY-BETA-1,6-N-ACETYL-D-GLUCOSAMINE SYNTHASE"/>
    <property type="match status" value="1"/>
</dbReference>
<evidence type="ECO:0000259" key="4">
    <source>
        <dbReference type="Pfam" id="PF00535"/>
    </source>
</evidence>
<dbReference type="Pfam" id="PF00535">
    <property type="entry name" value="Glycos_transf_2"/>
    <property type="match status" value="1"/>
</dbReference>
<dbReference type="EMBL" id="DTLB01000017">
    <property type="protein sequence ID" value="HFW31971.1"/>
    <property type="molecule type" value="Genomic_DNA"/>
</dbReference>